<dbReference type="EMBL" id="BLXT01002664">
    <property type="protein sequence ID" value="GFN96256.1"/>
    <property type="molecule type" value="Genomic_DNA"/>
</dbReference>
<dbReference type="Proteomes" id="UP000735302">
    <property type="component" value="Unassembled WGS sequence"/>
</dbReference>
<evidence type="ECO:0000256" key="1">
    <source>
        <dbReference type="SAM" id="MobiDB-lite"/>
    </source>
</evidence>
<organism evidence="2 3">
    <name type="scientific">Plakobranchus ocellatus</name>
    <dbReference type="NCBI Taxonomy" id="259542"/>
    <lineage>
        <taxon>Eukaryota</taxon>
        <taxon>Metazoa</taxon>
        <taxon>Spiralia</taxon>
        <taxon>Lophotrochozoa</taxon>
        <taxon>Mollusca</taxon>
        <taxon>Gastropoda</taxon>
        <taxon>Heterobranchia</taxon>
        <taxon>Euthyneura</taxon>
        <taxon>Panpulmonata</taxon>
        <taxon>Sacoglossa</taxon>
        <taxon>Placobranchoidea</taxon>
        <taxon>Plakobranchidae</taxon>
        <taxon>Plakobranchus</taxon>
    </lineage>
</organism>
<feature type="region of interest" description="Disordered" evidence="1">
    <location>
        <begin position="46"/>
        <end position="66"/>
    </location>
</feature>
<proteinExistence type="predicted"/>
<reference evidence="2 3" key="1">
    <citation type="journal article" date="2021" name="Elife">
        <title>Chloroplast acquisition without the gene transfer in kleptoplastic sea slugs, Plakobranchus ocellatus.</title>
        <authorList>
            <person name="Maeda T."/>
            <person name="Takahashi S."/>
            <person name="Yoshida T."/>
            <person name="Shimamura S."/>
            <person name="Takaki Y."/>
            <person name="Nagai Y."/>
            <person name="Toyoda A."/>
            <person name="Suzuki Y."/>
            <person name="Arimoto A."/>
            <person name="Ishii H."/>
            <person name="Satoh N."/>
            <person name="Nishiyama T."/>
            <person name="Hasebe M."/>
            <person name="Maruyama T."/>
            <person name="Minagawa J."/>
            <person name="Obokata J."/>
            <person name="Shigenobu S."/>
        </authorList>
    </citation>
    <scope>NUCLEOTIDE SEQUENCE [LARGE SCALE GENOMIC DNA]</scope>
</reference>
<comment type="caution">
    <text evidence="2">The sequence shown here is derived from an EMBL/GenBank/DDBJ whole genome shotgun (WGS) entry which is preliminary data.</text>
</comment>
<gene>
    <name evidence="2" type="ORF">PoB_002276200</name>
</gene>
<evidence type="ECO:0000313" key="2">
    <source>
        <dbReference type="EMBL" id="GFN96256.1"/>
    </source>
</evidence>
<sequence>MVEKTLKKTKKPPVRILAVSKSSPCPYYSLDIRSYVKIEITGKNKTALHSSNGSAPQRYFPPTDRPHSVTLLQRTGPKTPAGFFVNIIFIDSDI</sequence>
<evidence type="ECO:0000313" key="3">
    <source>
        <dbReference type="Proteomes" id="UP000735302"/>
    </source>
</evidence>
<name>A0AAV3ZM20_9GAST</name>
<feature type="compositionally biased region" description="Polar residues" evidence="1">
    <location>
        <begin position="46"/>
        <end position="55"/>
    </location>
</feature>
<keyword evidence="3" id="KW-1185">Reference proteome</keyword>
<evidence type="ECO:0008006" key="4">
    <source>
        <dbReference type="Google" id="ProtNLM"/>
    </source>
</evidence>
<protein>
    <recommendedName>
        <fullName evidence="4">CUB domain-containing protein</fullName>
    </recommendedName>
</protein>
<dbReference type="AlphaFoldDB" id="A0AAV3ZM20"/>
<accession>A0AAV3ZM20</accession>